<evidence type="ECO:0000256" key="9">
    <source>
        <dbReference type="PROSITE-ProRule" id="PRU00557"/>
    </source>
</evidence>
<evidence type="ECO:0000256" key="8">
    <source>
        <dbReference type="ARBA" id="ARBA00023180"/>
    </source>
</evidence>
<dbReference type="Pfam" id="PF06448">
    <property type="entry name" value="DUF1081"/>
    <property type="match status" value="1"/>
</dbReference>
<comment type="caution">
    <text evidence="12">The sequence shown here is derived from an EMBL/GenBank/DDBJ whole genome shotgun (WGS) entry which is preliminary data.</text>
</comment>
<dbReference type="InterPro" id="IPR015819">
    <property type="entry name" value="Lipid_transp_b-sht_shell"/>
</dbReference>
<dbReference type="GO" id="GO:0005319">
    <property type="term" value="F:lipid transporter activity"/>
    <property type="evidence" value="ECO:0007669"/>
    <property type="project" value="InterPro"/>
</dbReference>
<keyword evidence="8" id="KW-0325">Glycoprotein</keyword>
<evidence type="ECO:0000256" key="2">
    <source>
        <dbReference type="ARBA" id="ARBA00022448"/>
    </source>
</evidence>
<dbReference type="SMART" id="SM01169">
    <property type="entry name" value="DUF1943"/>
    <property type="match status" value="1"/>
</dbReference>
<dbReference type="InterPro" id="IPR001747">
    <property type="entry name" value="Vitellogenin_N"/>
</dbReference>
<dbReference type="InterPro" id="IPR015255">
    <property type="entry name" value="Vitellinogen_open_b-sht"/>
</dbReference>
<feature type="signal peptide" evidence="10">
    <location>
        <begin position="1"/>
        <end position="16"/>
    </location>
</feature>
<keyword evidence="3" id="KW-0964">Secreted</keyword>
<evidence type="ECO:0000259" key="11">
    <source>
        <dbReference type="PROSITE" id="PS51211"/>
    </source>
</evidence>
<name>A0AAE1K3H7_PETCI</name>
<keyword evidence="7" id="KW-1015">Disulfide bond</keyword>
<organism evidence="12 13">
    <name type="scientific">Petrolisthes cinctipes</name>
    <name type="common">Flat porcelain crab</name>
    <dbReference type="NCBI Taxonomy" id="88211"/>
    <lineage>
        <taxon>Eukaryota</taxon>
        <taxon>Metazoa</taxon>
        <taxon>Ecdysozoa</taxon>
        <taxon>Arthropoda</taxon>
        <taxon>Crustacea</taxon>
        <taxon>Multicrustacea</taxon>
        <taxon>Malacostraca</taxon>
        <taxon>Eumalacostraca</taxon>
        <taxon>Eucarida</taxon>
        <taxon>Decapoda</taxon>
        <taxon>Pleocyemata</taxon>
        <taxon>Anomura</taxon>
        <taxon>Galatheoidea</taxon>
        <taxon>Porcellanidae</taxon>
        <taxon>Petrolisthes</taxon>
    </lineage>
</organism>
<dbReference type="PANTHER" id="PTHR23345:SF15">
    <property type="entry name" value="VITELLOGENIN 1-RELATED"/>
    <property type="match status" value="1"/>
</dbReference>
<dbReference type="InterPro" id="IPR015817">
    <property type="entry name" value="Vitellinogen_open_b-sht_sub1"/>
</dbReference>
<keyword evidence="5" id="KW-0758">Storage protein</keyword>
<evidence type="ECO:0000256" key="1">
    <source>
        <dbReference type="ARBA" id="ARBA00004613"/>
    </source>
</evidence>
<evidence type="ECO:0000256" key="7">
    <source>
        <dbReference type="ARBA" id="ARBA00023157"/>
    </source>
</evidence>
<dbReference type="EMBL" id="JAWQEG010004423">
    <property type="protein sequence ID" value="KAK3861715.1"/>
    <property type="molecule type" value="Genomic_DNA"/>
</dbReference>
<dbReference type="GO" id="GO:0005576">
    <property type="term" value="C:extracellular region"/>
    <property type="evidence" value="ECO:0007669"/>
    <property type="project" value="UniProtKB-SubCell"/>
</dbReference>
<keyword evidence="4 10" id="KW-0732">Signal</keyword>
<dbReference type="Gene3D" id="1.25.10.20">
    <property type="entry name" value="Vitellinogen, superhelical"/>
    <property type="match status" value="1"/>
</dbReference>
<dbReference type="Gene3D" id="2.20.50.20">
    <property type="entry name" value="Lipovitellin. Chain A, domain 3"/>
    <property type="match status" value="1"/>
</dbReference>
<dbReference type="InterPro" id="IPR009454">
    <property type="entry name" value="Lipid_transpt_open_b-sht"/>
</dbReference>
<sequence length="4552" mass="510225">MSSLFILAALFTLATAVPVNPKSSCVAQCNQPSNFHYENGKRYIYNYDVKTSTALLATLQDHADIHITATANIDVVSPCEYILRLTEVQLEGSTHTQEFAEGVTKSPLRFSFQDGQVEALCSEVSEPAWVLNFKRGVLSTFQSSMTRPGHQDLQETDISGTCITHYKSTMEGDVMTIDKVKDLSSCTHRPDLSTYITGTTYISDSPIQSLPIFDSTNNCHQIIQQGILNTAECHESHKFRPFSSEEGGAITTVKTNMVLVSSDQPAVPPTNTEFIIKSAVFEETSKVTSEAQVEVVKQILVDLDQAAHGEIRPSVPVLFSNLVASLKPLDYPTLVDLFSQTEETHSQRFLIDAMPLVQTAAAMGLVKDMYINGDMTPTEADIWFTSLAFFKNPTSDMFTVIAPFVDEIPRQQALLGASALVNTYCKLHSQCEADAGVQQVLRAIEKHLGSSCRIINTPEHNNKMLILTALKALGNAGHWVNAYDVLRQCYTEENDMEVRVAAIEAWRHTPCEYDRSHLLAAFQDETQDTEVRIAAYLAVMTCPTENVLNTIKDRLTSEAVNQVGSFVWTHLTNMQESAAPGKQWFRQIIGEDLLHNKFNTNALKYSRNFETSFFTNQLNAGASVDSNVIFSSKSYLPRSAMLNLTLDLFGESVNLFEVGGHIQGFESYIEHFFGPAGILPIATVESLLTNMRMNKPNEATTLEDFIDRPFEEAEGTYYLRVLGKELYLNHFHDLKDILPTSNPLDLIMELVRQGDIDYTKSFQLIDSSYSIPTVSGFPVTLNAKGTATLALRMNGNLNANSLTNFNIEGHLHPSAAIHMDGVMMVDAHVTRKGLQISSTLHTSTFLDGKIHINGGKLVDVAINTPKEKVEVIDVDTKFFILEDDVLLEKNVDNQIHYESCTESIMGGHLCGQLAYTSMSTNSPLFPLSGPFSAKIYLEKTDTQTGYIFHYAYAPQQVNIQFDTPGSQVDRRVSLNVGLDQQTLNIDVYTPFKTFQGVGQYIWQDNGRHLKVEVTVDSGEKYTLDTGVNIVHDGGTQIQPTLTLTSSQGQIINIDGSFGGQLAPQPFLSTQLDIAYGLPGSDTHTIHYSFNIKKDITPDMATYSVHFELMPSQLPTMAIGLDYNLMLSLGHVETHAKLSYATITWQLEESLNYYNEVDHKGIDLHGSIKCPAKNIDYVVSHKVELVSNMLKMESLLHLDANNEYGIQMVFTEIEDGHYKAQVIGSVAAEKYEFDADLLNTSVSGKISAILQSSLKSPSQNIAFNGKIYGDIEKANVDLSMIVNDQEYIIRVAGTRTSIMVETNIYTHMLLNTYVTSSEDIHKLHMSVQWDKDVDPTKALVIDGQVSPVEIIAALKVLDKEFSASGKVVTDGVEMMAKWAPDQSVVTKVLYSLDDTKSLEVIVETPFPGWEKQDVSVTLSATQNNLNARAVANWKNSEQMSLTISANLQPGFPENALSANILFSSTLNALERLAFTLDHKMTTATINTNMEATWNDKKINGVINVTPSDNGIDASASFTSPFTQEALITLHYELNGNQLSTSLEAKYGTYVSNITLAGHITLDQTHDVLLTLKVFTPLPFIPEMEANLKYTLDTTILAVVAEGNIGDNKMMLNINGEKTVNDNTTSITGDIRFITPFTIPLTATLSHSHDGHQFTSQLIMTGSIKVHLDGHYLSENDVLFNAYLSSPIVKSSITLNHKIQDTTMKSGFEVSVNRERIGASINGVVDTTNTLANLQMEVLSTFRGLADIKVNLDTKKEGNTWISNVIISKDSLSVNIDHSITFSDYLNWENIFLINNVYQLRNKLTHSDTSYTLDMETLINGDQMVHITTSVDPKISADISEVNAQLIIVSAWNDPFKVDLYYQHNGVEFKPTLIIEYIPGQIIELASVCRLESSALHIESTLTTPFWQPLGYKVNISWDTVNIISIELTRGPNRSLVTLTAKYDKLSKMEAKMEITSTYLPQPVILEGSYDFMSAEKSVFVAVTTDQTYSITAAISGEVRNGQLRLLSVLPIPNAEHILLHSEYNINTMPITTKIELEVNSKKYEADIIINQNDIQLNMDLEGRKGLVATHWDYQDNHANIDIIFQSPVDIIGDMKLNAMYDITQEKKLNININEGVAQFNFVAKIEDPLAPEFMLDIVTPLSAMQGVQANVHWDVKNPVKTVQVSGIFNDNNYNWQLEISGDNLLKGNVVSKMSSSIPGWTSLNIESHYDFITMPLKTTFIYNKEDVTHKLEALLTLTLDDFHGEIITSIPGWEQFTFNGTYSFEDMHLIGKLEVHQGDAIYSLNSDIIFSQQPKIEINIHTPFTFAANIDFLFKIMKTQTDSQYTVSVTRNDHTYQVDLILHQIHKAGHFELKMMSPIPGLTNINILGKYDFTDDVKRGNVELSLPNDILLTINVGINDNNVILDITTPYEGYNTIKMMGDYIVSNQQHTIMATLDTNNYKYDFHFDLSLINKELSMTFASPIDLMKLVKVYGKFDVLDYGVDSTLQVQRNDDIITLKVLGNFTPVKSQVHINIETPVTGWNVFSLGAKYDFVSDKKIVAVTFQKNDDIKILNLEVEYSMQKGYFKLQTPVVGFEVLGAEYTMNIDTTNHNMEIIQKVIHNNNEWTFTFKAQYTDTSVYFDLTTPFEMINTISVSLEYNWDGSKKDSTMHITYNQYNFVLSTSLSISLAKSELSVQMSTPIVNYENLSLVVKYDINNRESLVSAYINIGQQVYNLLISGSIEDKLVHFKLHLTSPITEWSDIKFETNIDLRGADTILEIFLIREGSIKLIDIHGRLIGTALDINMKTPIDNLPDLSFLGVLDRNKRSLEMNMMNDLGEVSLFANFHSVKIHLKTPFERAQEIVWELTKVGDGVYNIEWRRNDNYAIISVERQDRSNAFNVEIRSELHGWELLSLAGTLDEETLESYLSGAINDDKIIITSSATFGATGSMHLHIETPFERFRSMNVDFNYNMKQGKAKWEASSSSSTFHFLLDLSPLEGIHGLIIVPNTVKDTEVSVNIGFYSGKIAITSRFPAVRDFLYEHNIQAGPVTTINSIVQLNNNELFKLNASATSTEAGESKVHVQMNIHNIDGEMTILYHHPSSLSMTVSMKHRGSPGNEFRIEITGTGNLPSQGLLDVVIDNSFSHTPVTVTAHTDFDMTQERKHVSLHLKPTPSKMYKFDMEFGYGDKVGDFDLKITTPDRRMSPWKHITGNFNILNLNDVHFEVTYGGTPYTLQGILGLYASNLKLTPGSQLESILLQWTLLPREHDYYIKVGPESQYSMISLNGIFSDIDHVTMRGGFKVGYIMDDEFHYTLVWDLDSSGALTSEGTFNYGRQYKGNHKQEFHHNYDTHTAQFMFGVTSNIVGMRSFSINGNYDFNNKAVIHGIIQLEDQEAARIAINFTDISLEYSHSTVEFAMPFLPAEFRSLMLTIDHDFRDTTRKSISAVANISGFEHSFQILWSRSELFDILNAEINILSVYIGEIRITANFDLSNIDDARVEIHYVRDILNEERKEFSLRMSRKMTEQHLESEIIFESTLQILSHVRLFVNADFSDVFNLSSGFEWNNNSVNFVFDINQDSIAALLTTPFRNFEKVEAKCTYSLSGKIKKVTFIYERGTNKVEMDVTLNVKSKRKGNLNFTLTTPFEILKLLHIDATWHRNNAEVNIKRNDYEYNMNGNIELHIDNSSFDVSITIPGWEVIRIAASYNVQDFLSGTLTDNQKIAGLELQFEGHTIILNVNGFSNTQNINLEFVGRTSFEFIKTCHLKLTTKSNDQSRVGIFKVHVNDFEFKTTNQYEKRGQDGFYIKSKVETTLIPLPALIVGIGRNGDETAVTIGYGDDREITFSIQGKDNFRSGFSGFVDIPNFGPEVITYDLGYGFHDDNNLYIKVDIELGRNGQQIEAEFLYDSDGVRAFLTSPLTGIRSLRFRRSVSSEGVVAEAGINDYNIHLRGSFKEGDFRRGALLDVDVLGYKLLFDLLIQSEGLQYTEGKLIIQTPFPGLENIGGLVTLSIQDNVISGQAEIIPPFFIEPVIKIHLQLDMNQKMNGDLTIDIAGEKILFKINLMGESLTEGYQGTFEIHTPIPIISDITFDISLKIVHWSSVEVSVGINDKRVTAHYIMNESTFKFNLNTQIASVHRQFSVEANYPSLDNLQGAVIFVLGEQIHDISVQMNILENRVQGTVKLQSSLIEGERNVTFDISIPSSSLRHIIFNVTLSTSQSHSLYLDVNTEPGIVAAFTVDSPLVPGFTVNLLVEEGIASLALNTVDAQHKINLKWQMTQEYHATVEVMSPLLSPITMTLFLNGNDTNMMAKVDLQVDAIKHMIEAKAHIDNNNGQVSISLETPFRNINKLSLDAVLNMSDVIDLTITGINTDQVNIIHVIYDKVNTRFMATINSPFIPEGQVSLEAIITGTMEPNLKLKLEVIYASQTLSGVLILKKPSVNNMMAALKLTTPFRGYKKMNFMARYKKEQITTILITVDRPIQIKMELKLNNTPDKIMVDINLGTSLEGLESVEAKMEMPLNMFSPSINVKVIHVGVPYSGHIQLRTKAPYELGWGYKVGDHISEGFHFKTDALLL</sequence>
<keyword evidence="6" id="KW-0445">Lipid transport</keyword>
<dbReference type="Gene3D" id="2.30.230.10">
    <property type="entry name" value="Lipovitellin, beta-sheet shell regions, chain A"/>
    <property type="match status" value="1"/>
</dbReference>
<dbReference type="GO" id="GO:0045735">
    <property type="term" value="F:nutrient reservoir activity"/>
    <property type="evidence" value="ECO:0007669"/>
    <property type="project" value="UniProtKB-KW"/>
</dbReference>
<evidence type="ECO:0000256" key="6">
    <source>
        <dbReference type="ARBA" id="ARBA00023055"/>
    </source>
</evidence>
<evidence type="ECO:0000256" key="3">
    <source>
        <dbReference type="ARBA" id="ARBA00022525"/>
    </source>
</evidence>
<dbReference type="SUPFAM" id="SSF56968">
    <property type="entry name" value="Lipovitellin-phosvitin complex, beta-sheet shell regions"/>
    <property type="match status" value="2"/>
</dbReference>
<keyword evidence="13" id="KW-1185">Reference proteome</keyword>
<evidence type="ECO:0000256" key="10">
    <source>
        <dbReference type="SAM" id="SignalP"/>
    </source>
</evidence>
<dbReference type="InterPro" id="IPR015816">
    <property type="entry name" value="Vitellinogen_b-sht_N"/>
</dbReference>
<evidence type="ECO:0000256" key="4">
    <source>
        <dbReference type="ARBA" id="ARBA00022729"/>
    </source>
</evidence>
<proteinExistence type="predicted"/>
<evidence type="ECO:0000313" key="13">
    <source>
        <dbReference type="Proteomes" id="UP001286313"/>
    </source>
</evidence>
<dbReference type="Proteomes" id="UP001286313">
    <property type="component" value="Unassembled WGS sequence"/>
</dbReference>
<evidence type="ECO:0000256" key="5">
    <source>
        <dbReference type="ARBA" id="ARBA00022761"/>
    </source>
</evidence>
<dbReference type="PROSITE" id="PS51211">
    <property type="entry name" value="VITELLOGENIN"/>
    <property type="match status" value="1"/>
</dbReference>
<dbReference type="InterPro" id="IPR011030">
    <property type="entry name" value="Lipovitellin_superhlx_dom"/>
</dbReference>
<protein>
    <recommendedName>
        <fullName evidence="11">Vitellogenin domain-containing protein</fullName>
    </recommendedName>
</protein>
<dbReference type="Pfam" id="PF09172">
    <property type="entry name" value="Vit_open_b-sht"/>
    <property type="match status" value="1"/>
</dbReference>
<dbReference type="InterPro" id="IPR050733">
    <property type="entry name" value="Vitellogenin/Apolipophorin"/>
</dbReference>
<dbReference type="PANTHER" id="PTHR23345">
    <property type="entry name" value="VITELLOGENIN-RELATED"/>
    <property type="match status" value="1"/>
</dbReference>
<reference evidence="12" key="1">
    <citation type="submission" date="2023-10" db="EMBL/GenBank/DDBJ databases">
        <title>Genome assemblies of two species of porcelain crab, Petrolisthes cinctipes and Petrolisthes manimaculis (Anomura: Porcellanidae).</title>
        <authorList>
            <person name="Angst P."/>
        </authorList>
    </citation>
    <scope>NUCLEOTIDE SEQUENCE</scope>
    <source>
        <strain evidence="12">PB745_01</strain>
        <tissue evidence="12">Gill</tissue>
    </source>
</reference>
<gene>
    <name evidence="12" type="ORF">Pcinc_032351</name>
</gene>
<dbReference type="Gene3D" id="2.20.80.10">
    <property type="entry name" value="Lipovitellin-phosvitin complex, chain A, domain 4"/>
    <property type="match status" value="1"/>
</dbReference>
<dbReference type="Pfam" id="PF01347">
    <property type="entry name" value="Vitellogenin_N"/>
    <property type="match status" value="1"/>
</dbReference>
<dbReference type="SUPFAM" id="SSF48431">
    <property type="entry name" value="Lipovitellin-phosvitin complex, superhelical domain"/>
    <property type="match status" value="1"/>
</dbReference>
<evidence type="ECO:0000313" key="12">
    <source>
        <dbReference type="EMBL" id="KAK3861715.1"/>
    </source>
</evidence>
<dbReference type="SMART" id="SM00638">
    <property type="entry name" value="LPD_N"/>
    <property type="match status" value="1"/>
</dbReference>
<comment type="caution">
    <text evidence="9">Lacks conserved residue(s) required for the propagation of feature annotation.</text>
</comment>
<comment type="subcellular location">
    <subcellularLocation>
        <location evidence="1">Secreted</location>
    </subcellularLocation>
</comment>
<feature type="chain" id="PRO_5041934936" description="Vitellogenin domain-containing protein" evidence="10">
    <location>
        <begin position="17"/>
        <end position="4552"/>
    </location>
</feature>
<keyword evidence="2" id="KW-0813">Transport</keyword>
<feature type="domain" description="Vitellogenin" evidence="11">
    <location>
        <begin position="37"/>
        <end position="640"/>
    </location>
</feature>
<accession>A0AAE1K3H7</accession>